<reference evidence="1" key="1">
    <citation type="journal article" date="2020" name="Nature">
        <title>Giant virus diversity and host interactions through global metagenomics.</title>
        <authorList>
            <person name="Schulz F."/>
            <person name="Roux S."/>
            <person name="Paez-Espino D."/>
            <person name="Jungbluth S."/>
            <person name="Walsh D.A."/>
            <person name="Denef V.J."/>
            <person name="McMahon K.D."/>
            <person name="Konstantinidis K.T."/>
            <person name="Eloe-Fadrosh E.A."/>
            <person name="Kyrpides N.C."/>
            <person name="Woyke T."/>
        </authorList>
    </citation>
    <scope>NUCLEOTIDE SEQUENCE</scope>
    <source>
        <strain evidence="1">GVMAG-S-1101164-72</strain>
    </source>
</reference>
<organism evidence="1">
    <name type="scientific">viral metagenome</name>
    <dbReference type="NCBI Taxonomy" id="1070528"/>
    <lineage>
        <taxon>unclassified sequences</taxon>
        <taxon>metagenomes</taxon>
        <taxon>organismal metagenomes</taxon>
    </lineage>
</organism>
<sequence>MTSVLRFLKQRPSDSQYFVSLRASPTLNVFYADAAASTNTYVSGAAAGFFSSSTVSVTAIGTSDVSAQGIFRDMGVTIVSSMRTFRRVQLLTLDGGVSSTNTEWSAQGATQNAGTPGSGVWQGTTSTEGVYGSIPASGTADSAFNVFYFETGANGLGIAQGLIRYG</sequence>
<name>A0A6C0AP19_9ZZZZ</name>
<dbReference type="AlphaFoldDB" id="A0A6C0AP19"/>
<accession>A0A6C0AP19</accession>
<evidence type="ECO:0000313" key="1">
    <source>
        <dbReference type="EMBL" id="QHS81544.1"/>
    </source>
</evidence>
<proteinExistence type="predicted"/>
<dbReference type="EMBL" id="MN740758">
    <property type="protein sequence ID" value="QHS81544.1"/>
    <property type="molecule type" value="Genomic_DNA"/>
</dbReference>
<protein>
    <submittedName>
        <fullName evidence="1">Uncharacterized protein</fullName>
    </submittedName>
</protein>